<name>A0A6I3SXX5_9BURK</name>
<keyword evidence="3" id="KW-0119">Carbohydrate metabolism</keyword>
<evidence type="ECO:0000256" key="4">
    <source>
        <dbReference type="ARBA" id="ARBA00023295"/>
    </source>
</evidence>
<feature type="domain" description="SGNH hydrolase-type esterase" evidence="8">
    <location>
        <begin position="263"/>
        <end position="428"/>
    </location>
</feature>
<protein>
    <recommendedName>
        <fullName evidence="14">SGNH hydrolase-type esterase domain-containing protein</fullName>
    </recommendedName>
</protein>
<dbReference type="InterPro" id="IPR013830">
    <property type="entry name" value="SGNH_hydro"/>
</dbReference>
<evidence type="ECO:0000256" key="5">
    <source>
        <dbReference type="ARBA" id="ARBA00023326"/>
    </source>
</evidence>
<dbReference type="GO" id="GO:0010411">
    <property type="term" value="P:xyloglucan metabolic process"/>
    <property type="evidence" value="ECO:0007669"/>
    <property type="project" value="TreeGrafter"/>
</dbReference>
<keyword evidence="13" id="KW-1185">Reference proteome</keyword>
<reference evidence="10" key="4">
    <citation type="submission" date="2024-05" db="EMBL/GenBank/DDBJ databases">
        <authorList>
            <person name="Sun Q."/>
            <person name="Zhou Y."/>
        </authorList>
    </citation>
    <scope>NUCLEOTIDE SEQUENCE</scope>
    <source>
        <strain evidence="10">CGMCC 1.15931</strain>
    </source>
</reference>
<dbReference type="GO" id="GO:0000272">
    <property type="term" value="P:polysaccharide catabolic process"/>
    <property type="evidence" value="ECO:0007669"/>
    <property type="project" value="UniProtKB-KW"/>
</dbReference>
<dbReference type="SUPFAM" id="SSF49785">
    <property type="entry name" value="Galactose-binding domain-like"/>
    <property type="match status" value="1"/>
</dbReference>
<dbReference type="Gene3D" id="2.130.10.10">
    <property type="entry name" value="YVTN repeat-like/Quinoprotein amine dehydrogenase"/>
    <property type="match status" value="2"/>
</dbReference>
<evidence type="ECO:0000313" key="11">
    <source>
        <dbReference type="EMBL" id="MTV52517.1"/>
    </source>
</evidence>
<keyword evidence="4" id="KW-0326">Glycosidase</keyword>
<dbReference type="SUPFAM" id="SSF52266">
    <property type="entry name" value="SGNH hydrolase"/>
    <property type="match status" value="1"/>
</dbReference>
<dbReference type="EMBL" id="BMKG01000002">
    <property type="protein sequence ID" value="GGB88510.1"/>
    <property type="molecule type" value="Genomic_DNA"/>
</dbReference>
<dbReference type="EMBL" id="WNKZ01000013">
    <property type="protein sequence ID" value="MTV52517.1"/>
    <property type="molecule type" value="Genomic_DNA"/>
</dbReference>
<keyword evidence="1 7" id="KW-0732">Signal</keyword>
<accession>A0A6I3SXX5</accession>
<dbReference type="RefSeq" id="WP_155469847.1">
    <property type="nucleotide sequence ID" value="NZ_BMKG01000002.1"/>
</dbReference>
<dbReference type="OrthoDB" id="9757947at2"/>
<dbReference type="InterPro" id="IPR008979">
    <property type="entry name" value="Galactose-bd-like_sf"/>
</dbReference>
<dbReference type="CDD" id="cd15482">
    <property type="entry name" value="Sialidase_non-viral"/>
    <property type="match status" value="1"/>
</dbReference>
<evidence type="ECO:0000313" key="10">
    <source>
        <dbReference type="EMBL" id="GGB88510.1"/>
    </source>
</evidence>
<evidence type="ECO:0000259" key="9">
    <source>
        <dbReference type="Pfam" id="PF18559"/>
    </source>
</evidence>
<dbReference type="SUPFAM" id="SSF110296">
    <property type="entry name" value="Oligoxyloglucan reducing end-specific cellobiohydrolase"/>
    <property type="match status" value="2"/>
</dbReference>
<evidence type="ECO:0000259" key="8">
    <source>
        <dbReference type="Pfam" id="PF13472"/>
    </source>
</evidence>
<evidence type="ECO:0000256" key="6">
    <source>
        <dbReference type="ARBA" id="ARBA00037986"/>
    </source>
</evidence>
<dbReference type="GO" id="GO:0016788">
    <property type="term" value="F:hydrolase activity, acting on ester bonds"/>
    <property type="evidence" value="ECO:0007669"/>
    <property type="project" value="UniProtKB-ARBA"/>
</dbReference>
<dbReference type="Gene3D" id="2.60.120.430">
    <property type="entry name" value="Galactose-binding lectin"/>
    <property type="match status" value="1"/>
</dbReference>
<dbReference type="PANTHER" id="PTHR43739:SF2">
    <property type="entry name" value="OLIGOXYLOGLUCAN-REDUCING END-SPECIFIC XYLOGLUCANASE-RELATED"/>
    <property type="match status" value="1"/>
</dbReference>
<sequence>MHRTRSWPALRALAGFATAVLASWGHAAPAADIEVYDGRAAAGWHVTVANPEAQARLAGRAAAAPPNPKQPAAMVRAARITKQHKDDALLLTFKDTWYASLRIEGGEAGRALDLRSHLPDGVLAFDLDVPDMRKGGIYFRFDCGKDCERKVPYVLPARAAAGKGWRHVEFALRCFVHDGDDLSAIRQPFAIEGNGAGQVAVANVRFKRQGKPNATCPDYRTASVTPEPLTEPWALDWWMPRHEAKLREIAERRSSGKMPELVFIGDSITQGWEKEGKDEWARRYARYNALNLGYGGDRTENILWRLQHGEVDGLAPKVAVLMAGTNNTGHRQEDPATTAAGLKRIIEELRRRMPSTKVLVLGIFPRDAAPDTRYRRINNDINRLLSTFADKQSVFYHDVSAAFLQADGTLPTDVMPDLLHPNARGYALWAEALEPVLQKLLSGYRWDSVAIGGGGFVTAVIPTGERGVVYARTDVGGAYRRDAGTGRWHALQDWVSEDQTGLLGVDALAVDPNDAARVYLLAGIAYLNGGRTAVLRSNDHGKSFAITDVTAQFKTHGNGMGRQNGERLAVDPANGNVLYAGSRADGLFVSSDTGATWRRNAALDVTTTPNGAGIVFVLPDPDSATPDGARRLFVGISRFGSVGPNLYRSDDGGATFVPVAGTPPGLMPHRAALDGRGKLYVTFADGAGPHPNATQPEPVKRGGVFRYTIDARTWQDATPPGIRSAFSGIAVDRNDPRRILASTINTFVPQGDAKGDRIFLSRDGGASWTDVVARGFARDNAGIDWIAGHGIHWTGSIAFDPFDGRAAWVTSGNGVFSTADLDATPATWRFDVAGMEETVPLNMVSVPRGPMISVVGDVDGFVHRDPARYSPTHQPGMGTTFGLALAAARPAVMARAGAHVYTTIDGGTSWQAAPSVKGKNGQLALSADGGVLLHSPAKSARSWRTVDLGRHWTEVTGLKADARPVADPVDPERFYAYQDGAFLASTDGGKSFAVMATLPAGGSNVLGTAPGRAGDVWVPLKDGGLARSIDGGHAFARLPDVHYCGAVGFGKAAEGASYPAVYIWGTVAARRGVHRSLDMGLTWQRINDDAHQYGGPGDGRFIVGDMNVFGRVYMSTAGRGIVYGEAL</sequence>
<feature type="signal peptide" evidence="7">
    <location>
        <begin position="1"/>
        <end position="27"/>
    </location>
</feature>
<dbReference type="InterPro" id="IPR052025">
    <property type="entry name" value="Xyloglucanase_GH74"/>
</dbReference>
<dbReference type="Gene3D" id="3.40.50.1110">
    <property type="entry name" value="SGNH hydrolase"/>
    <property type="match status" value="1"/>
</dbReference>
<gene>
    <name evidence="10" type="ORF">GCM10011572_08200</name>
    <name evidence="11" type="ORF">GM672_07185</name>
</gene>
<dbReference type="PANTHER" id="PTHR43739">
    <property type="entry name" value="XYLOGLUCANASE (EUROFUNG)"/>
    <property type="match status" value="1"/>
</dbReference>
<dbReference type="AlphaFoldDB" id="A0A6I3SXX5"/>
<dbReference type="CDD" id="cd01820">
    <property type="entry name" value="PAF_acetylesterase_like"/>
    <property type="match status" value="1"/>
</dbReference>
<evidence type="ECO:0000256" key="3">
    <source>
        <dbReference type="ARBA" id="ARBA00023277"/>
    </source>
</evidence>
<comment type="caution">
    <text evidence="11">The sequence shown here is derived from an EMBL/GenBank/DDBJ whole genome shotgun (WGS) entry which is preliminary data.</text>
</comment>
<comment type="similarity">
    <text evidence="6">Belongs to the glycosyl hydrolase 74 family.</text>
</comment>
<evidence type="ECO:0000256" key="7">
    <source>
        <dbReference type="SAM" id="SignalP"/>
    </source>
</evidence>
<reference evidence="11 12" key="3">
    <citation type="submission" date="2019-11" db="EMBL/GenBank/DDBJ databases">
        <title>Type strains purchased from KCTC, JCM and DSMZ.</title>
        <authorList>
            <person name="Lu H."/>
        </authorList>
    </citation>
    <scope>NUCLEOTIDE SEQUENCE [LARGE SCALE GENOMIC DNA]</scope>
    <source>
        <strain evidence="11 12">KCTC 52429</strain>
    </source>
</reference>
<dbReference type="InterPro" id="IPR041443">
    <property type="entry name" value="Exop_C"/>
</dbReference>
<evidence type="ECO:0000313" key="13">
    <source>
        <dbReference type="Proteomes" id="UP000622638"/>
    </source>
</evidence>
<dbReference type="Proteomes" id="UP000622638">
    <property type="component" value="Unassembled WGS sequence"/>
</dbReference>
<proteinExistence type="inferred from homology"/>
<dbReference type="InterPro" id="IPR036514">
    <property type="entry name" value="SGNH_hydro_sf"/>
</dbReference>
<feature type="chain" id="PRO_5026098351" description="SGNH hydrolase-type esterase domain-containing protein" evidence="7">
    <location>
        <begin position="28"/>
        <end position="1127"/>
    </location>
</feature>
<keyword evidence="2" id="KW-0378">Hydrolase</keyword>
<evidence type="ECO:0000313" key="12">
    <source>
        <dbReference type="Proteomes" id="UP000430634"/>
    </source>
</evidence>
<reference evidence="13" key="2">
    <citation type="journal article" date="2019" name="Int. J. Syst. Evol. Microbiol.">
        <title>The Global Catalogue of Microorganisms (GCM) 10K type strain sequencing project: providing services to taxonomists for standard genome sequencing and annotation.</title>
        <authorList>
            <consortium name="The Broad Institute Genomics Platform"/>
            <consortium name="The Broad Institute Genome Sequencing Center for Infectious Disease"/>
            <person name="Wu L."/>
            <person name="Ma J."/>
        </authorList>
    </citation>
    <scope>NUCLEOTIDE SEQUENCE [LARGE SCALE GENOMIC DNA]</scope>
    <source>
        <strain evidence="13">CGMCC 1.15931</strain>
    </source>
</reference>
<dbReference type="Pfam" id="PF13472">
    <property type="entry name" value="Lipase_GDSL_2"/>
    <property type="match status" value="1"/>
</dbReference>
<dbReference type="GO" id="GO:0016798">
    <property type="term" value="F:hydrolase activity, acting on glycosyl bonds"/>
    <property type="evidence" value="ECO:0007669"/>
    <property type="project" value="UniProtKB-KW"/>
</dbReference>
<dbReference type="Proteomes" id="UP000430634">
    <property type="component" value="Unassembled WGS sequence"/>
</dbReference>
<reference evidence="10" key="1">
    <citation type="journal article" date="2014" name="Int. J. Syst. Evol. Microbiol.">
        <title>Complete genome of a new Firmicutes species belonging to the dominant human colonic microbiota ('Ruminococcus bicirculans') reveals two chromosomes and a selective capacity to utilize plant glucans.</title>
        <authorList>
            <consortium name="NISC Comparative Sequencing Program"/>
            <person name="Wegmann U."/>
            <person name="Louis P."/>
            <person name="Goesmann A."/>
            <person name="Henrissat B."/>
            <person name="Duncan S.H."/>
            <person name="Flint H.J."/>
        </authorList>
    </citation>
    <scope>NUCLEOTIDE SEQUENCE</scope>
    <source>
        <strain evidence="10">CGMCC 1.15931</strain>
    </source>
</reference>
<dbReference type="InterPro" id="IPR015943">
    <property type="entry name" value="WD40/YVTN_repeat-like_dom_sf"/>
</dbReference>
<feature type="domain" description="ExoP galactose-binding-like" evidence="9">
    <location>
        <begin position="70"/>
        <end position="206"/>
    </location>
</feature>
<organism evidence="11 12">
    <name type="scientific">Pseudoduganella buxea</name>
    <dbReference type="NCBI Taxonomy" id="1949069"/>
    <lineage>
        <taxon>Bacteria</taxon>
        <taxon>Pseudomonadati</taxon>
        <taxon>Pseudomonadota</taxon>
        <taxon>Betaproteobacteria</taxon>
        <taxon>Burkholderiales</taxon>
        <taxon>Oxalobacteraceae</taxon>
        <taxon>Telluria group</taxon>
        <taxon>Pseudoduganella</taxon>
    </lineage>
</organism>
<evidence type="ECO:0000256" key="1">
    <source>
        <dbReference type="ARBA" id="ARBA00022729"/>
    </source>
</evidence>
<evidence type="ECO:0008006" key="14">
    <source>
        <dbReference type="Google" id="ProtNLM"/>
    </source>
</evidence>
<keyword evidence="5" id="KW-0624">Polysaccharide degradation</keyword>
<dbReference type="Pfam" id="PF18559">
    <property type="entry name" value="Exop_C"/>
    <property type="match status" value="1"/>
</dbReference>
<evidence type="ECO:0000256" key="2">
    <source>
        <dbReference type="ARBA" id="ARBA00022801"/>
    </source>
</evidence>